<organism evidence="2 3">
    <name type="scientific">Araneus ventricosus</name>
    <name type="common">Orbweaver spider</name>
    <name type="synonym">Epeira ventricosa</name>
    <dbReference type="NCBI Taxonomy" id="182803"/>
    <lineage>
        <taxon>Eukaryota</taxon>
        <taxon>Metazoa</taxon>
        <taxon>Ecdysozoa</taxon>
        <taxon>Arthropoda</taxon>
        <taxon>Chelicerata</taxon>
        <taxon>Arachnida</taxon>
        <taxon>Araneae</taxon>
        <taxon>Araneomorphae</taxon>
        <taxon>Entelegynae</taxon>
        <taxon>Araneoidea</taxon>
        <taxon>Araneidae</taxon>
        <taxon>Araneus</taxon>
    </lineage>
</organism>
<comment type="caution">
    <text evidence="2">The sequence shown here is derived from an EMBL/GenBank/DDBJ whole genome shotgun (WGS) entry which is preliminary data.</text>
</comment>
<evidence type="ECO:0000256" key="1">
    <source>
        <dbReference type="SAM" id="MobiDB-lite"/>
    </source>
</evidence>
<evidence type="ECO:0000313" key="3">
    <source>
        <dbReference type="Proteomes" id="UP000499080"/>
    </source>
</evidence>
<sequence>MRRPLVQRHDPPSAGVFQPPSLLAPPPPGSETLRQVLIPLKWEWPSGKVSASGPEGSRFETRFRRRSAWYVGLLHVKSCVQGQTSSRWCGEQFPVLPNRVQSLVIGQRALVWCTTPTPTQSSAKSGNRTEGAGMVRKLGERDASSGIVFVI</sequence>
<reference evidence="2 3" key="1">
    <citation type="journal article" date="2019" name="Sci. Rep.">
        <title>Orb-weaving spider Araneus ventricosus genome elucidates the spidroin gene catalogue.</title>
        <authorList>
            <person name="Kono N."/>
            <person name="Nakamura H."/>
            <person name="Ohtoshi R."/>
            <person name="Moran D.A.P."/>
            <person name="Shinohara A."/>
            <person name="Yoshida Y."/>
            <person name="Fujiwara M."/>
            <person name="Mori M."/>
            <person name="Tomita M."/>
            <person name="Arakawa K."/>
        </authorList>
    </citation>
    <scope>NUCLEOTIDE SEQUENCE [LARGE SCALE GENOMIC DNA]</scope>
</reference>
<name>A0A4Y2WN99_ARAVE</name>
<feature type="region of interest" description="Disordered" evidence="1">
    <location>
        <begin position="1"/>
        <end position="29"/>
    </location>
</feature>
<dbReference type="EMBL" id="BGPR01062837">
    <property type="protein sequence ID" value="GBO38186.1"/>
    <property type="molecule type" value="Genomic_DNA"/>
</dbReference>
<feature type="compositionally biased region" description="Polar residues" evidence="1">
    <location>
        <begin position="116"/>
        <end position="128"/>
    </location>
</feature>
<dbReference type="Proteomes" id="UP000499080">
    <property type="component" value="Unassembled WGS sequence"/>
</dbReference>
<dbReference type="AlphaFoldDB" id="A0A4Y2WN99"/>
<gene>
    <name evidence="2" type="ORF">AVEN_95566_1</name>
</gene>
<feature type="region of interest" description="Disordered" evidence="1">
    <location>
        <begin position="116"/>
        <end position="136"/>
    </location>
</feature>
<evidence type="ECO:0000313" key="2">
    <source>
        <dbReference type="EMBL" id="GBO38186.1"/>
    </source>
</evidence>
<protein>
    <submittedName>
        <fullName evidence="2">Uncharacterized protein</fullName>
    </submittedName>
</protein>
<keyword evidence="3" id="KW-1185">Reference proteome</keyword>
<proteinExistence type="predicted"/>
<accession>A0A4Y2WN99</accession>